<feature type="compositionally biased region" description="Acidic residues" evidence="7">
    <location>
        <begin position="665"/>
        <end position="677"/>
    </location>
</feature>
<keyword evidence="5 6" id="KW-0946">Virion</keyword>
<evidence type="ECO:0000256" key="3">
    <source>
        <dbReference type="ARBA" id="ARBA00022431"/>
    </source>
</evidence>
<evidence type="ECO:0000256" key="4">
    <source>
        <dbReference type="ARBA" id="ARBA00022561"/>
    </source>
</evidence>
<proteinExistence type="inferred from homology"/>
<dbReference type="GO" id="GO:0039615">
    <property type="term" value="C:T=1 icosahedral viral capsid"/>
    <property type="evidence" value="ECO:0007669"/>
    <property type="project" value="UniProtKB-UniRule"/>
</dbReference>
<evidence type="ECO:0000256" key="7">
    <source>
        <dbReference type="SAM" id="MobiDB-lite"/>
    </source>
</evidence>
<evidence type="ECO:0000256" key="2">
    <source>
        <dbReference type="ARBA" id="ARBA00006131"/>
    </source>
</evidence>
<reference evidence="8" key="1">
    <citation type="submission" date="2019-06" db="EMBL/GenBank/DDBJ databases">
        <authorList>
            <person name="Othman Z."/>
            <person name="Hazanuddin S.N."/>
            <person name="Sekawi Z."/>
            <person name="Kqueen C.Y."/>
            <person name="Rasdi R."/>
            <person name="Hamzah H.A."/>
        </authorList>
    </citation>
    <scope>NUCLEOTIDE SEQUENCE</scope>
    <source>
        <strain evidence="8">TTVMY02</strain>
    </source>
</reference>
<keyword evidence="4 6" id="KW-0167">Capsid protein</keyword>
<comment type="similarity">
    <text evidence="2 6">Belongs to the anelloviridae capsid protein family.</text>
</comment>
<evidence type="ECO:0000256" key="6">
    <source>
        <dbReference type="RuleBase" id="RU361230"/>
    </source>
</evidence>
<name>A0A6B9XZW3_9VIRU</name>
<evidence type="ECO:0000313" key="8">
    <source>
        <dbReference type="EMBL" id="QHS01920.1"/>
    </source>
</evidence>
<dbReference type="Pfam" id="PF02956">
    <property type="entry name" value="TT_ORF1"/>
    <property type="match status" value="1"/>
</dbReference>
<dbReference type="EMBL" id="MN116509">
    <property type="protein sequence ID" value="QHS01920.1"/>
    <property type="molecule type" value="Genomic_DNA"/>
</dbReference>
<comment type="subcellular location">
    <subcellularLocation>
        <location evidence="1 6">Virion</location>
    </subcellularLocation>
</comment>
<keyword evidence="3 6" id="KW-1140">T=1 icosahedral capsid protein</keyword>
<accession>A0A6B9XZW3</accession>
<sequence length="720" mass="85344">MWWWRRRFWRPKRRWRWRRRRRRPVARRRRRPARLARRPRVSRRRFRWGRPRRHRLRRRRRRRRRQKIKLKQWNPAVTKFCRIIGYYPLIICGEGTTVRNYNVHSQDYVQYESYGGGMTTTMFNLRVLYEQFQLHQNFWTRSNVDLDLVRYHSVKFTFFRHPKVDFIVKFNRNPPFTDSVLTGPMLHPGVLMNSKGKIVVPSWETRPRGKKRISVRIGPPRLFTDHWYFQRDFCGVPLLTVNATACNLRFPFGSPQTKNICIYFLVLASIYNDKVSITQTELTKNYKQLIQDIKNGPKGKTVFNTFKTQEHLQQPNAESQKKTTPVNPPFKYSNLSSLWGDEIYKKESVFNAFEENAKNLWEARKNHTLLGAKELNFKTGMYSAIFLTNGRLSPDFPGVYTEVVYNPLLDKGEGNMIWLEWCTKPTTEYKETQCYNLIQHVPLWASIHGYMDFCKKTFKDNNLDKNTRVVLICPYTKPMLYNKDKPTWGYVPYDYNFGQTKMPDGNGYIPEYYRFRWYPSAFHQQNWMNDLDQCGPFSYRGEEKMATLTSKYHFKFTWGGNPIFQQTVKDPCKQSTFDIPGAGGLPRPIQIIDPKYLDPGTTFHRWDIRRGFFGPAAVKRMQAESTDALFPTTGPKRPRSEVPVAVAGDALSSGETKRPAWQDSTTEETESEAEAQEETSLQEQLRQQLKEQRQLRCGIQYMFQQLTKTQLHLHVPPIPQ</sequence>
<organism evidence="8">
    <name type="scientific">Torque teno virus</name>
    <dbReference type="NCBI Taxonomy" id="68887"/>
    <lineage>
        <taxon>Viruses</taxon>
        <taxon>Monodnaviria</taxon>
        <taxon>Shotokuvirae</taxon>
        <taxon>Commensaviricota</taxon>
        <taxon>Cardeaviricetes</taxon>
        <taxon>Sanitavirales</taxon>
        <taxon>Anelloviridae</taxon>
    </lineage>
</organism>
<feature type="region of interest" description="Disordered" evidence="7">
    <location>
        <begin position="648"/>
        <end position="677"/>
    </location>
</feature>
<evidence type="ECO:0000256" key="1">
    <source>
        <dbReference type="ARBA" id="ARBA00004328"/>
    </source>
</evidence>
<dbReference type="InterPro" id="IPR004219">
    <property type="entry name" value="TTvirus_Unk"/>
</dbReference>
<protein>
    <recommendedName>
        <fullName evidence="6">Capsid protein</fullName>
    </recommendedName>
</protein>
<gene>
    <name evidence="8" type="primary">ORF1</name>
</gene>
<comment type="function">
    <text evidence="6">Self-assembles to form an icosahedral capsid.</text>
</comment>
<evidence type="ECO:0000256" key="5">
    <source>
        <dbReference type="ARBA" id="ARBA00022844"/>
    </source>
</evidence>